<dbReference type="Pfam" id="PF18052">
    <property type="entry name" value="Rx_N"/>
    <property type="match status" value="1"/>
</dbReference>
<dbReference type="InterPro" id="IPR042197">
    <property type="entry name" value="Apaf_helical"/>
</dbReference>
<dbReference type="InterPro" id="IPR002182">
    <property type="entry name" value="NB-ARC"/>
</dbReference>
<dbReference type="AlphaFoldDB" id="A0A3B6U099"/>
<dbReference type="Gene3D" id="1.20.5.4130">
    <property type="match status" value="1"/>
</dbReference>
<dbReference type="Pfam" id="PF23559">
    <property type="entry name" value="WHD_DRP"/>
    <property type="match status" value="1"/>
</dbReference>
<dbReference type="InterPro" id="IPR036388">
    <property type="entry name" value="WH-like_DNA-bd_sf"/>
</dbReference>
<evidence type="ECO:0000256" key="4">
    <source>
        <dbReference type="ARBA" id="ARBA00022741"/>
    </source>
</evidence>
<dbReference type="FunFam" id="1.10.10.10:FF:000322">
    <property type="entry name" value="Probable disease resistance protein At1g63360"/>
    <property type="match status" value="1"/>
</dbReference>
<keyword evidence="11" id="KW-1185">Reference proteome</keyword>
<dbReference type="CDD" id="cd14798">
    <property type="entry name" value="RX-CC_like"/>
    <property type="match status" value="1"/>
</dbReference>
<dbReference type="PRINTS" id="PR00364">
    <property type="entry name" value="DISEASERSIST"/>
</dbReference>
<dbReference type="OMA" id="WEAIRIR"/>
<dbReference type="InterPro" id="IPR058922">
    <property type="entry name" value="WHD_DRP"/>
</dbReference>
<organism evidence="10">
    <name type="scientific">Triticum aestivum</name>
    <name type="common">Wheat</name>
    <dbReference type="NCBI Taxonomy" id="4565"/>
    <lineage>
        <taxon>Eukaryota</taxon>
        <taxon>Viridiplantae</taxon>
        <taxon>Streptophyta</taxon>
        <taxon>Embryophyta</taxon>
        <taxon>Tracheophyta</taxon>
        <taxon>Spermatophyta</taxon>
        <taxon>Magnoliopsida</taxon>
        <taxon>Liliopsida</taxon>
        <taxon>Poales</taxon>
        <taxon>Poaceae</taxon>
        <taxon>BOP clade</taxon>
        <taxon>Pooideae</taxon>
        <taxon>Triticodae</taxon>
        <taxon>Triticeae</taxon>
        <taxon>Triticinae</taxon>
        <taxon>Triticum</taxon>
    </lineage>
</organism>
<keyword evidence="5" id="KW-0611">Plant defense</keyword>
<evidence type="ECO:0000256" key="5">
    <source>
        <dbReference type="ARBA" id="ARBA00022821"/>
    </source>
</evidence>
<evidence type="ECO:0000256" key="2">
    <source>
        <dbReference type="ARBA" id="ARBA00022614"/>
    </source>
</evidence>
<dbReference type="Gene3D" id="3.40.50.300">
    <property type="entry name" value="P-loop containing nucleotide triphosphate hydrolases"/>
    <property type="match status" value="1"/>
</dbReference>
<evidence type="ECO:0000256" key="6">
    <source>
        <dbReference type="SAM" id="MobiDB-lite"/>
    </source>
</evidence>
<sequence length="698" mass="78328">MERAAVSIVGKIGQVLVDELQDISGVGDKVVHLRDELATMNAALRIISEAEQGSVDHLVREWEKQVLDLACDAEDCTDTYLLRIVRPTPRPPNGFTGSQLIFSWAGYLLARAKRIARYPYDKFVLQRALAGDIKDLLARTTIVSERRVRYGIDRAALPRAACFAPVSAAAVSANALRRADDPNQFVGIAEQANNLTRKIKASEGLNVLSIVGFGGLGKTTLAMELCRQLDADFPRQAVVSVSQAFDGEKDMKRLLLQVLQQILKETQNDKQKEEHLTEAEFTEDAMDARSHANPLQITDMEVQDLSIKIKELLSCNRCLIVVDDVWSLPTWEAIRIRLLEKNCGSRIIVTTRIEAVAKAASVSDEFVHHMKPLELKASEELFVKRVFGSMVACPGGLKKEMNTILKKCGGLPLAIISIASLLASYRSAEGIEMWERMSRSIGSQMESHPTLEGMKQLITLSYDYLPHHLKASMMYLSIFPEDYVIAKDRLLYRWIAEGLVTEKRGLTLLEVAEEYLNELISRNMIQLDKFVFREWGYVSREVEVVGCRVHDMILEVMVSKSQEYNFVSLVGQQYGRIPHEYGKVRRLSIHDNDHGKQGAKKVEKHHARHGTEAMKLKHVRSLTTFQQDGLGKLLDRLGEFRLLRVLDQTQGTACSEVRPRRTSCQSQKAIRAPSPGVTHRIGRGRGGAASQAFSRWPT</sequence>
<evidence type="ECO:0000259" key="9">
    <source>
        <dbReference type="Pfam" id="PF23559"/>
    </source>
</evidence>
<dbReference type="Proteomes" id="UP000019116">
    <property type="component" value="Chromosome Un"/>
</dbReference>
<feature type="domain" description="NB-ARC" evidence="7">
    <location>
        <begin position="192"/>
        <end position="388"/>
    </location>
</feature>
<evidence type="ECO:0000259" key="8">
    <source>
        <dbReference type="Pfam" id="PF18052"/>
    </source>
</evidence>
<accession>A0A3B6U099</accession>
<reference evidence="10" key="1">
    <citation type="submission" date="2018-08" db="EMBL/GenBank/DDBJ databases">
        <authorList>
            <person name="Rossello M."/>
        </authorList>
    </citation>
    <scope>NUCLEOTIDE SEQUENCE [LARGE SCALE GENOMIC DNA]</scope>
    <source>
        <strain evidence="10">cv. Chinese Spring</strain>
    </source>
</reference>
<dbReference type="GO" id="GO:0042742">
    <property type="term" value="P:defense response to bacterium"/>
    <property type="evidence" value="ECO:0007669"/>
    <property type="project" value="UniProtKB-ARBA"/>
</dbReference>
<dbReference type="InterPro" id="IPR044974">
    <property type="entry name" value="Disease_R_plants"/>
</dbReference>
<protein>
    <recommendedName>
        <fullName evidence="12">AAA+ ATPase domain-containing protein</fullName>
    </recommendedName>
</protein>
<reference evidence="10" key="2">
    <citation type="submission" date="2018-10" db="UniProtKB">
        <authorList>
            <consortium name="EnsemblPlants"/>
        </authorList>
    </citation>
    <scope>IDENTIFICATION</scope>
</reference>
<name>A0A3B6U099_WHEAT</name>
<feature type="region of interest" description="Disordered" evidence="6">
    <location>
        <begin position="664"/>
        <end position="698"/>
    </location>
</feature>
<evidence type="ECO:0000313" key="11">
    <source>
        <dbReference type="Proteomes" id="UP000019116"/>
    </source>
</evidence>
<dbReference type="Pfam" id="PF00931">
    <property type="entry name" value="NB-ARC"/>
    <property type="match status" value="1"/>
</dbReference>
<keyword evidence="3" id="KW-0677">Repeat</keyword>
<evidence type="ECO:0000259" key="7">
    <source>
        <dbReference type="Pfam" id="PF00931"/>
    </source>
</evidence>
<dbReference type="Gene3D" id="1.10.10.10">
    <property type="entry name" value="Winged helix-like DNA-binding domain superfamily/Winged helix DNA-binding domain"/>
    <property type="match status" value="1"/>
</dbReference>
<dbReference type="InterPro" id="IPR027417">
    <property type="entry name" value="P-loop_NTPase"/>
</dbReference>
<keyword evidence="2" id="KW-0433">Leucine-rich repeat</keyword>
<feature type="domain" description="Disease resistance protein winged helix" evidence="9">
    <location>
        <begin position="478"/>
        <end position="555"/>
    </location>
</feature>
<dbReference type="PANTHER" id="PTHR23155">
    <property type="entry name" value="DISEASE RESISTANCE PROTEIN RP"/>
    <property type="match status" value="1"/>
</dbReference>
<dbReference type="GO" id="GO:0043531">
    <property type="term" value="F:ADP binding"/>
    <property type="evidence" value="ECO:0007669"/>
    <property type="project" value="InterPro"/>
</dbReference>
<comment type="similarity">
    <text evidence="1">Belongs to the disease resistance NB-LRR family.</text>
</comment>
<evidence type="ECO:0000256" key="3">
    <source>
        <dbReference type="ARBA" id="ARBA00022737"/>
    </source>
</evidence>
<dbReference type="InterPro" id="IPR038005">
    <property type="entry name" value="RX-like_CC"/>
</dbReference>
<dbReference type="PANTHER" id="PTHR23155:SF1005">
    <property type="entry name" value="OS07G0197300 PROTEIN"/>
    <property type="match status" value="1"/>
</dbReference>
<evidence type="ECO:0008006" key="12">
    <source>
        <dbReference type="Google" id="ProtNLM"/>
    </source>
</evidence>
<dbReference type="Gramene" id="TraesCSU02G072100.1">
    <property type="protein sequence ID" value="TraesCSU02G072100.1"/>
    <property type="gene ID" value="TraesCSU02G072100"/>
</dbReference>
<feature type="domain" description="Disease resistance N-terminal" evidence="8">
    <location>
        <begin position="7"/>
        <end position="88"/>
    </location>
</feature>
<dbReference type="EnsemblPlants" id="TraesCSU02G072100.1">
    <property type="protein sequence ID" value="TraesCSU02G072100.1"/>
    <property type="gene ID" value="TraesCSU02G072100"/>
</dbReference>
<dbReference type="GO" id="GO:0009626">
    <property type="term" value="P:plant-type hypersensitive response"/>
    <property type="evidence" value="ECO:0007669"/>
    <property type="project" value="UniProtKB-ARBA"/>
</dbReference>
<dbReference type="GO" id="GO:0002758">
    <property type="term" value="P:innate immune response-activating signaling pathway"/>
    <property type="evidence" value="ECO:0007669"/>
    <property type="project" value="UniProtKB-ARBA"/>
</dbReference>
<evidence type="ECO:0000313" key="10">
    <source>
        <dbReference type="EnsemblPlants" id="TraesCSU02G072100.1"/>
    </source>
</evidence>
<dbReference type="SUPFAM" id="SSF52540">
    <property type="entry name" value="P-loop containing nucleoside triphosphate hydrolases"/>
    <property type="match status" value="1"/>
</dbReference>
<dbReference type="SMR" id="A0A3B6U099"/>
<evidence type="ECO:0000256" key="1">
    <source>
        <dbReference type="ARBA" id="ARBA00008894"/>
    </source>
</evidence>
<dbReference type="InterPro" id="IPR041118">
    <property type="entry name" value="Rx_N"/>
</dbReference>
<proteinExistence type="inferred from homology"/>
<dbReference type="Gene3D" id="1.10.8.430">
    <property type="entry name" value="Helical domain of apoptotic protease-activating factors"/>
    <property type="match status" value="1"/>
</dbReference>
<keyword evidence="4" id="KW-0547">Nucleotide-binding</keyword>